<dbReference type="AlphaFoldDB" id="A0A7Y9ZCC6"/>
<name>A0A7Y9ZCC6_9MICO</name>
<keyword evidence="3" id="KW-1185">Reference proteome</keyword>
<dbReference type="InterPro" id="IPR012337">
    <property type="entry name" value="RNaseH-like_sf"/>
</dbReference>
<evidence type="ECO:0000313" key="3">
    <source>
        <dbReference type="Proteomes" id="UP000547973"/>
    </source>
</evidence>
<reference evidence="2 3" key="1">
    <citation type="submission" date="2020-07" db="EMBL/GenBank/DDBJ databases">
        <title>Sequencing the genomes of 1000 actinobacteria strains.</title>
        <authorList>
            <person name="Klenk H.-P."/>
        </authorList>
    </citation>
    <scope>NUCLEOTIDE SEQUENCE [LARGE SCALE GENOMIC DNA]</scope>
    <source>
        <strain evidence="2 3">DSM 19970</strain>
    </source>
</reference>
<dbReference type="EMBL" id="JACBZO010000001">
    <property type="protein sequence ID" value="NYI42817.1"/>
    <property type="molecule type" value="Genomic_DNA"/>
</dbReference>
<sequence length="136" mass="15154">MDLGHHQTARPGQGNLLPTLRLIDIYSRFNPSWIIAQVEDSALIDRNGAVPPTVHADRGTSMTSKPVSALLADLGVTRSHSRPRVSNDNPFSEAQFKTLKYLPEFPKAFASLAHAREFCAGFFHEYNYIHRHSAIA</sequence>
<dbReference type="Gene3D" id="3.30.420.10">
    <property type="entry name" value="Ribonuclease H-like superfamily/Ribonuclease H"/>
    <property type="match status" value="1"/>
</dbReference>
<evidence type="ECO:0000259" key="1">
    <source>
        <dbReference type="PROSITE" id="PS50994"/>
    </source>
</evidence>
<dbReference type="RefSeq" id="WP_179398119.1">
    <property type="nucleotide sequence ID" value="NZ_JACBZO010000001.1"/>
</dbReference>
<dbReference type="InterPro" id="IPR036397">
    <property type="entry name" value="RNaseH_sf"/>
</dbReference>
<proteinExistence type="predicted"/>
<dbReference type="GO" id="GO:0003676">
    <property type="term" value="F:nucleic acid binding"/>
    <property type="evidence" value="ECO:0007669"/>
    <property type="project" value="InterPro"/>
</dbReference>
<evidence type="ECO:0000313" key="2">
    <source>
        <dbReference type="EMBL" id="NYI42817.1"/>
    </source>
</evidence>
<gene>
    <name evidence="2" type="ORF">BKA03_002936</name>
</gene>
<accession>A0A7Y9ZCC6</accession>
<dbReference type="SUPFAM" id="SSF53098">
    <property type="entry name" value="Ribonuclease H-like"/>
    <property type="match status" value="1"/>
</dbReference>
<comment type="caution">
    <text evidence="2">The sequence shown here is derived from an EMBL/GenBank/DDBJ whole genome shotgun (WGS) entry which is preliminary data.</text>
</comment>
<feature type="domain" description="Integrase catalytic" evidence="1">
    <location>
        <begin position="1"/>
        <end position="136"/>
    </location>
</feature>
<dbReference type="InterPro" id="IPR001584">
    <property type="entry name" value="Integrase_cat-core"/>
</dbReference>
<organism evidence="2 3">
    <name type="scientific">Demequina lutea</name>
    <dbReference type="NCBI Taxonomy" id="431489"/>
    <lineage>
        <taxon>Bacteria</taxon>
        <taxon>Bacillati</taxon>
        <taxon>Actinomycetota</taxon>
        <taxon>Actinomycetes</taxon>
        <taxon>Micrococcales</taxon>
        <taxon>Demequinaceae</taxon>
        <taxon>Demequina</taxon>
    </lineage>
</organism>
<protein>
    <submittedName>
        <fullName evidence="2">Transposase InsO family protein</fullName>
    </submittedName>
</protein>
<dbReference type="GO" id="GO:0015074">
    <property type="term" value="P:DNA integration"/>
    <property type="evidence" value="ECO:0007669"/>
    <property type="project" value="InterPro"/>
</dbReference>
<dbReference type="Pfam" id="PF13683">
    <property type="entry name" value="rve_3"/>
    <property type="match status" value="1"/>
</dbReference>
<dbReference type="Proteomes" id="UP000547973">
    <property type="component" value="Unassembled WGS sequence"/>
</dbReference>
<dbReference type="PROSITE" id="PS50994">
    <property type="entry name" value="INTEGRASE"/>
    <property type="match status" value="1"/>
</dbReference>